<dbReference type="OrthoDB" id="10061782at2759"/>
<dbReference type="CDD" id="cd02440">
    <property type="entry name" value="AdoMet_MTases"/>
    <property type="match status" value="1"/>
</dbReference>
<comment type="similarity">
    <text evidence="1">Belongs to the methyltransferase superfamily.</text>
</comment>
<evidence type="ECO:0000313" key="3">
    <source>
        <dbReference type="EMBL" id="KZT66435.1"/>
    </source>
</evidence>
<dbReference type="InterPro" id="IPR029063">
    <property type="entry name" value="SAM-dependent_MTases_sf"/>
</dbReference>
<proteinExistence type="inferred from homology"/>
<dbReference type="Gene3D" id="3.40.50.150">
    <property type="entry name" value="Vaccinia Virus protein VP39"/>
    <property type="match status" value="1"/>
</dbReference>
<sequence length="227" mass="25435">MDPSARVYSRFNLRLYDILVLVVSNSWAWRCSTTSVLLPFFRKNLGTTAHMDVGVGSGYYLAKSARAMVDTESVTLLDLNQAALNVASARIRQVGYQGTVDTVEHNVFRLLPDDLHGRFDAVSLMYVLHCLPGRMNEKGPKVFANLSAALKPDAVLYGSTILGRGPEVSHNWFGKWLMGLYNRKGIFDNTEDTLDDLKQVLRVHFEDVDIKMVGVVAIFEVRRPRVG</sequence>
<dbReference type="InterPro" id="IPR016584">
    <property type="entry name" value="MeTrfase_VrtF"/>
</dbReference>
<reference evidence="3 4" key="1">
    <citation type="journal article" date="2016" name="Mol. Biol. Evol.">
        <title>Comparative Genomics of Early-Diverging Mushroom-Forming Fungi Provides Insights into the Origins of Lignocellulose Decay Capabilities.</title>
        <authorList>
            <person name="Nagy L.G."/>
            <person name="Riley R."/>
            <person name="Tritt A."/>
            <person name="Adam C."/>
            <person name="Daum C."/>
            <person name="Floudas D."/>
            <person name="Sun H."/>
            <person name="Yadav J.S."/>
            <person name="Pangilinan J."/>
            <person name="Larsson K.H."/>
            <person name="Matsuura K."/>
            <person name="Barry K."/>
            <person name="Labutti K."/>
            <person name="Kuo R."/>
            <person name="Ohm R.A."/>
            <person name="Bhattacharya S.S."/>
            <person name="Shirouzu T."/>
            <person name="Yoshinaga Y."/>
            <person name="Martin F.M."/>
            <person name="Grigoriev I.V."/>
            <person name="Hibbett D.S."/>
        </authorList>
    </citation>
    <scope>NUCLEOTIDE SEQUENCE [LARGE SCALE GENOMIC DNA]</scope>
    <source>
        <strain evidence="3 4">L-15889</strain>
    </source>
</reference>
<dbReference type="STRING" id="1314783.A0A165N2R4"/>
<dbReference type="GO" id="GO:0008168">
    <property type="term" value="F:methyltransferase activity"/>
    <property type="evidence" value="ECO:0007669"/>
    <property type="project" value="UniProtKB-KW"/>
</dbReference>
<dbReference type="PIRSF" id="PIRSF011491">
    <property type="entry name" value="Mtase_YbcY_prd"/>
    <property type="match status" value="1"/>
</dbReference>
<keyword evidence="3" id="KW-0489">Methyltransferase</keyword>
<dbReference type="AlphaFoldDB" id="A0A165N2R4"/>
<name>A0A165N2R4_9APHY</name>
<keyword evidence="3" id="KW-0808">Transferase</keyword>
<accession>A0A165N2R4</accession>
<gene>
    <name evidence="3" type="ORF">DAEQUDRAFT_695588</name>
</gene>
<organism evidence="3 4">
    <name type="scientific">Daedalea quercina L-15889</name>
    <dbReference type="NCBI Taxonomy" id="1314783"/>
    <lineage>
        <taxon>Eukaryota</taxon>
        <taxon>Fungi</taxon>
        <taxon>Dikarya</taxon>
        <taxon>Basidiomycota</taxon>
        <taxon>Agaricomycotina</taxon>
        <taxon>Agaricomycetes</taxon>
        <taxon>Polyporales</taxon>
        <taxon>Fomitopsis</taxon>
    </lineage>
</organism>
<dbReference type="GO" id="GO:0032259">
    <property type="term" value="P:methylation"/>
    <property type="evidence" value="ECO:0007669"/>
    <property type="project" value="UniProtKB-KW"/>
</dbReference>
<feature type="domain" description="Methyltransferase type 12" evidence="2">
    <location>
        <begin position="51"/>
        <end position="156"/>
    </location>
</feature>
<evidence type="ECO:0000259" key="2">
    <source>
        <dbReference type="Pfam" id="PF08242"/>
    </source>
</evidence>
<keyword evidence="4" id="KW-1185">Reference proteome</keyword>
<evidence type="ECO:0000313" key="4">
    <source>
        <dbReference type="Proteomes" id="UP000076727"/>
    </source>
</evidence>
<dbReference type="SUPFAM" id="SSF53335">
    <property type="entry name" value="S-adenosyl-L-methionine-dependent methyltransferases"/>
    <property type="match status" value="1"/>
</dbReference>
<dbReference type="Proteomes" id="UP000076727">
    <property type="component" value="Unassembled WGS sequence"/>
</dbReference>
<dbReference type="InterPro" id="IPR013217">
    <property type="entry name" value="Methyltransf_12"/>
</dbReference>
<dbReference type="Pfam" id="PF08242">
    <property type="entry name" value="Methyltransf_12"/>
    <property type="match status" value="1"/>
</dbReference>
<evidence type="ECO:0000256" key="1">
    <source>
        <dbReference type="ARBA" id="ARBA00008361"/>
    </source>
</evidence>
<dbReference type="EMBL" id="KV429089">
    <property type="protein sequence ID" value="KZT66435.1"/>
    <property type="molecule type" value="Genomic_DNA"/>
</dbReference>
<protein>
    <submittedName>
        <fullName evidence="3">S-adenosyl-L-methionine dependent methyltransferase</fullName>
    </submittedName>
</protein>